<dbReference type="EMBL" id="JBIQWL010000004">
    <property type="protein sequence ID" value="MFH8251267.1"/>
    <property type="molecule type" value="Genomic_DNA"/>
</dbReference>
<feature type="region of interest" description="Disordered" evidence="1">
    <location>
        <begin position="1"/>
        <end position="42"/>
    </location>
</feature>
<sequence length="347" mass="38715">MYTEDPAQTEPGKKRDCRPPTPEGGCNPSSAIDKRKSRDKGLAAQLDYSKEHDQALEDAKKTYDESRKGYREKRHEAVLKVQDMKHQVKHLIERIKCLIEQDRVVRCLDDAFHEVCEQLDCCEGPGGCCVEDFEFDTTMPPDTERGDRKLAHRIERYKAEIAKAKDCFTTLSGEPAALEKRVADAKTEIDAILAALADDAAKVDLKKQYVSALLAERRLARIWNGFPDTNAYIDCLCKALQIWSDGVDAVSLLVAEQAVRDYAEESEQTWCTALIGGPVAEILAVYDRLCGSDKPCGTDKPEEPEDEHSEDCGCGKHKHTHTHDHDHGDHDHYGDGAESTGEQTQSA</sequence>
<dbReference type="RefSeq" id="WP_397556719.1">
    <property type="nucleotide sequence ID" value="NZ_JBIQWL010000004.1"/>
</dbReference>
<name>A0ABW7Q9Y6_9MICO</name>
<comment type="caution">
    <text evidence="2">The sequence shown here is derived from an EMBL/GenBank/DDBJ whole genome shotgun (WGS) entry which is preliminary data.</text>
</comment>
<feature type="compositionally biased region" description="Basic and acidic residues" evidence="1">
    <location>
        <begin position="32"/>
        <end position="41"/>
    </location>
</feature>
<organism evidence="2 3">
    <name type="scientific">Microbacterium alkaliflavum</name>
    <dbReference type="NCBI Taxonomy" id="3248839"/>
    <lineage>
        <taxon>Bacteria</taxon>
        <taxon>Bacillati</taxon>
        <taxon>Actinomycetota</taxon>
        <taxon>Actinomycetes</taxon>
        <taxon>Micrococcales</taxon>
        <taxon>Microbacteriaceae</taxon>
        <taxon>Microbacterium</taxon>
    </lineage>
</organism>
<keyword evidence="3" id="KW-1185">Reference proteome</keyword>
<feature type="compositionally biased region" description="Basic and acidic residues" evidence="1">
    <location>
        <begin position="323"/>
        <end position="335"/>
    </location>
</feature>
<evidence type="ECO:0000313" key="3">
    <source>
        <dbReference type="Proteomes" id="UP001610861"/>
    </source>
</evidence>
<dbReference type="Proteomes" id="UP001610861">
    <property type="component" value="Unassembled WGS sequence"/>
</dbReference>
<feature type="region of interest" description="Disordered" evidence="1">
    <location>
        <begin position="297"/>
        <end position="347"/>
    </location>
</feature>
<evidence type="ECO:0000313" key="2">
    <source>
        <dbReference type="EMBL" id="MFH8251267.1"/>
    </source>
</evidence>
<protein>
    <submittedName>
        <fullName evidence="2">Uncharacterized protein</fullName>
    </submittedName>
</protein>
<proteinExistence type="predicted"/>
<gene>
    <name evidence="2" type="ORF">ACH3VR_12925</name>
</gene>
<accession>A0ABW7Q9Y6</accession>
<reference evidence="2 3" key="1">
    <citation type="submission" date="2024-09" db="EMBL/GenBank/DDBJ databases">
        <authorList>
            <person name="Pan X."/>
        </authorList>
    </citation>
    <scope>NUCLEOTIDE SEQUENCE [LARGE SCALE GENOMIC DNA]</scope>
    <source>
        <strain evidence="2 3">B2969</strain>
    </source>
</reference>
<evidence type="ECO:0000256" key="1">
    <source>
        <dbReference type="SAM" id="MobiDB-lite"/>
    </source>
</evidence>